<accession>A0A5B1C4Q5</accession>
<dbReference type="AlphaFoldDB" id="A0A5B1C4Q5"/>
<organism evidence="1 2">
    <name type="scientific">Vibrio cholerae</name>
    <dbReference type="NCBI Taxonomy" id="666"/>
    <lineage>
        <taxon>Bacteria</taxon>
        <taxon>Pseudomonadati</taxon>
        <taxon>Pseudomonadota</taxon>
        <taxon>Gammaproteobacteria</taxon>
        <taxon>Vibrionales</taxon>
        <taxon>Vibrionaceae</taxon>
        <taxon>Vibrio</taxon>
    </lineage>
</organism>
<dbReference type="Proteomes" id="UP000323225">
    <property type="component" value="Unassembled WGS sequence"/>
</dbReference>
<sequence>MSMLIDANPVDLKAVSEFVSNFKTRKAYVGIFSDGLDLSSVTSKFESIEDMTSVYSNLPVEINKFINGFIFCNDFYLLFGKNRVIGNVAASESYSEMLKLLHLIREKSLKTEIN</sequence>
<gene>
    <name evidence="1" type="ORF">F0M16_07750</name>
</gene>
<protein>
    <submittedName>
        <fullName evidence="1">Uncharacterized protein</fullName>
    </submittedName>
</protein>
<proteinExistence type="predicted"/>
<evidence type="ECO:0000313" key="1">
    <source>
        <dbReference type="EMBL" id="KAA1255102.1"/>
    </source>
</evidence>
<dbReference type="EMBL" id="VUAA01000007">
    <property type="protein sequence ID" value="KAA1255102.1"/>
    <property type="molecule type" value="Genomic_DNA"/>
</dbReference>
<evidence type="ECO:0000313" key="2">
    <source>
        <dbReference type="Proteomes" id="UP000323225"/>
    </source>
</evidence>
<reference evidence="1 2" key="1">
    <citation type="submission" date="2019-09" db="EMBL/GenBank/DDBJ databases">
        <authorList>
            <person name="Kritzky A."/>
            <person name="Schelkanova E.Y."/>
            <person name="Alkhova Z.V."/>
            <person name="Smirnova N.I."/>
        </authorList>
    </citation>
    <scope>NUCLEOTIDE SEQUENCE [LARGE SCALE GENOMIC DNA]</scope>
    <source>
        <strain evidence="1 2">M1526</strain>
    </source>
</reference>
<name>A0A5B1C4Q5_VIBCL</name>
<comment type="caution">
    <text evidence="1">The sequence shown here is derived from an EMBL/GenBank/DDBJ whole genome shotgun (WGS) entry which is preliminary data.</text>
</comment>